<dbReference type="EMBL" id="JAGPYM010000006">
    <property type="protein sequence ID" value="KAH6893461.1"/>
    <property type="molecule type" value="Genomic_DNA"/>
</dbReference>
<dbReference type="OrthoDB" id="626167at2759"/>
<evidence type="ECO:0000313" key="5">
    <source>
        <dbReference type="Proteomes" id="UP000777438"/>
    </source>
</evidence>
<gene>
    <name evidence="4" type="ORF">B0T10DRAFT_273691</name>
</gene>
<sequence length="319" mass="36623">MFGRQSRQPFEVLYASEKQIEVDIVAVHGLGSDVDWSWTWRDRKTSGAPVNWLKDESMLPSTVPQARIMVYNYGTRRTWNGPKIRIQSCAEDLVRDLHEFRDGVRDRPLLFIGHSLGGHVVQHALLYADRSDDFRYLPQRTAGFIALGTPFNGTQTSRVIDIAPRLMFLAGSHRGILRDLTHDNQLLQDKLRQFCQLPWSIPVCCFYEQHQTDYGSRFGYPGLIRGLVVPEESACVQGWNRVPLQTEHIKMNKFPSPHDLNFIRVSRAVADMCRRRKIKGRSKSVGYEPVVSPPYRISRQATEPYRRTGQKPGHSCRSS</sequence>
<name>A0A9P9AV22_9HYPO</name>
<feature type="domain" description="DUF676" evidence="3">
    <location>
        <begin position="25"/>
        <end position="169"/>
    </location>
</feature>
<feature type="region of interest" description="Disordered" evidence="2">
    <location>
        <begin position="284"/>
        <end position="319"/>
    </location>
</feature>
<dbReference type="PANTHER" id="PTHR48182:SF3">
    <property type="entry name" value="DUF676 DOMAIN-CONTAINING PROTEIN"/>
    <property type="match status" value="1"/>
</dbReference>
<evidence type="ECO:0000256" key="2">
    <source>
        <dbReference type="SAM" id="MobiDB-lite"/>
    </source>
</evidence>
<evidence type="ECO:0000259" key="3">
    <source>
        <dbReference type="Pfam" id="PF05057"/>
    </source>
</evidence>
<dbReference type="InterPro" id="IPR007751">
    <property type="entry name" value="DUF676_lipase-like"/>
</dbReference>
<dbReference type="Gene3D" id="3.40.50.1820">
    <property type="entry name" value="alpha/beta hydrolase"/>
    <property type="match status" value="1"/>
</dbReference>
<dbReference type="InterPro" id="IPR052374">
    <property type="entry name" value="SERAC1"/>
</dbReference>
<organism evidence="4 5">
    <name type="scientific">Thelonectria olida</name>
    <dbReference type="NCBI Taxonomy" id="1576542"/>
    <lineage>
        <taxon>Eukaryota</taxon>
        <taxon>Fungi</taxon>
        <taxon>Dikarya</taxon>
        <taxon>Ascomycota</taxon>
        <taxon>Pezizomycotina</taxon>
        <taxon>Sordariomycetes</taxon>
        <taxon>Hypocreomycetidae</taxon>
        <taxon>Hypocreales</taxon>
        <taxon>Nectriaceae</taxon>
        <taxon>Thelonectria</taxon>
    </lineage>
</organism>
<dbReference type="InterPro" id="IPR029058">
    <property type="entry name" value="AB_hydrolase_fold"/>
</dbReference>
<keyword evidence="4" id="KW-0378">Hydrolase</keyword>
<dbReference type="Pfam" id="PF05057">
    <property type="entry name" value="DUF676"/>
    <property type="match status" value="1"/>
</dbReference>
<comment type="caution">
    <text evidence="4">The sequence shown here is derived from an EMBL/GenBank/DDBJ whole genome shotgun (WGS) entry which is preliminary data.</text>
</comment>
<dbReference type="AlphaFoldDB" id="A0A9P9AV22"/>
<dbReference type="PANTHER" id="PTHR48182">
    <property type="entry name" value="PROTEIN SERAC1"/>
    <property type="match status" value="1"/>
</dbReference>
<protein>
    <submittedName>
        <fullName evidence="4">Alpha/Beta hydrolase protein</fullName>
    </submittedName>
</protein>
<evidence type="ECO:0000256" key="1">
    <source>
        <dbReference type="ARBA" id="ARBA00007920"/>
    </source>
</evidence>
<evidence type="ECO:0000313" key="4">
    <source>
        <dbReference type="EMBL" id="KAH6893461.1"/>
    </source>
</evidence>
<proteinExistence type="inferred from homology"/>
<dbReference type="GO" id="GO:0016787">
    <property type="term" value="F:hydrolase activity"/>
    <property type="evidence" value="ECO:0007669"/>
    <property type="project" value="UniProtKB-KW"/>
</dbReference>
<comment type="similarity">
    <text evidence="1">Belongs to the putative lipase ROG1 family.</text>
</comment>
<dbReference type="Proteomes" id="UP000777438">
    <property type="component" value="Unassembled WGS sequence"/>
</dbReference>
<reference evidence="4 5" key="1">
    <citation type="journal article" date="2021" name="Nat. Commun.">
        <title>Genetic determinants of endophytism in the Arabidopsis root mycobiome.</title>
        <authorList>
            <person name="Mesny F."/>
            <person name="Miyauchi S."/>
            <person name="Thiergart T."/>
            <person name="Pickel B."/>
            <person name="Atanasova L."/>
            <person name="Karlsson M."/>
            <person name="Huettel B."/>
            <person name="Barry K.W."/>
            <person name="Haridas S."/>
            <person name="Chen C."/>
            <person name="Bauer D."/>
            <person name="Andreopoulos W."/>
            <person name="Pangilinan J."/>
            <person name="LaButti K."/>
            <person name="Riley R."/>
            <person name="Lipzen A."/>
            <person name="Clum A."/>
            <person name="Drula E."/>
            <person name="Henrissat B."/>
            <person name="Kohler A."/>
            <person name="Grigoriev I.V."/>
            <person name="Martin F.M."/>
            <person name="Hacquard S."/>
        </authorList>
    </citation>
    <scope>NUCLEOTIDE SEQUENCE [LARGE SCALE GENOMIC DNA]</scope>
    <source>
        <strain evidence="4 5">MPI-CAGE-CH-0241</strain>
    </source>
</reference>
<keyword evidence="5" id="KW-1185">Reference proteome</keyword>
<dbReference type="SUPFAM" id="SSF53474">
    <property type="entry name" value="alpha/beta-Hydrolases"/>
    <property type="match status" value="1"/>
</dbReference>
<accession>A0A9P9AV22</accession>